<keyword evidence="2" id="KW-1185">Reference proteome</keyword>
<evidence type="ECO:0000313" key="1">
    <source>
        <dbReference type="EMBL" id="PWK22953.1"/>
    </source>
</evidence>
<evidence type="ECO:0008006" key="3">
    <source>
        <dbReference type="Google" id="ProtNLM"/>
    </source>
</evidence>
<evidence type="ECO:0000313" key="2">
    <source>
        <dbReference type="Proteomes" id="UP000245489"/>
    </source>
</evidence>
<dbReference type="EMBL" id="QGGO01000018">
    <property type="protein sequence ID" value="PWK22953.1"/>
    <property type="molecule type" value="Genomic_DNA"/>
</dbReference>
<organism evidence="1 2">
    <name type="scientific">Arcicella aurantiaca</name>
    <dbReference type="NCBI Taxonomy" id="591202"/>
    <lineage>
        <taxon>Bacteria</taxon>
        <taxon>Pseudomonadati</taxon>
        <taxon>Bacteroidota</taxon>
        <taxon>Cytophagia</taxon>
        <taxon>Cytophagales</taxon>
        <taxon>Flectobacillaceae</taxon>
        <taxon>Arcicella</taxon>
    </lineage>
</organism>
<dbReference type="OrthoDB" id="5773047at2"/>
<accession>A0A316E2I3</accession>
<comment type="caution">
    <text evidence="1">The sequence shown here is derived from an EMBL/GenBank/DDBJ whole genome shotgun (WGS) entry which is preliminary data.</text>
</comment>
<proteinExistence type="predicted"/>
<dbReference type="Proteomes" id="UP000245489">
    <property type="component" value="Unassembled WGS sequence"/>
</dbReference>
<name>A0A316E2I3_9BACT</name>
<dbReference type="AlphaFoldDB" id="A0A316E2I3"/>
<dbReference type="RefSeq" id="WP_109743923.1">
    <property type="nucleotide sequence ID" value="NZ_QGGO01000018.1"/>
</dbReference>
<gene>
    <name evidence="1" type="ORF">LV89_03219</name>
</gene>
<sequence length="67" mass="7806">MTAIHPQYITDTVGQKLVVLSIQEFDAMIEELEELEDIKMYDKAKKEDNGERVLFSDYLKNRKAKNA</sequence>
<protein>
    <recommendedName>
        <fullName evidence="3">Antitoxin Phd_YefM of type II toxin-antitoxin system</fullName>
    </recommendedName>
</protein>
<reference evidence="1 2" key="1">
    <citation type="submission" date="2018-05" db="EMBL/GenBank/DDBJ databases">
        <title>Genomic Encyclopedia of Archaeal and Bacterial Type Strains, Phase II (KMG-II): from individual species to whole genera.</title>
        <authorList>
            <person name="Goeker M."/>
        </authorList>
    </citation>
    <scope>NUCLEOTIDE SEQUENCE [LARGE SCALE GENOMIC DNA]</scope>
    <source>
        <strain evidence="1 2">DSM 22214</strain>
    </source>
</reference>